<sequence length="169" mass="18733">MFAIWGLLVLAGIFVTVRFTGLIDHMLPAGDPPNIAFAQDMDLPDARNFFITCPADRLPTTERAMQSPTFKASVASLTEVLIETAPDHGMKLMTDVEGGEAGRLYFLARTPVFRFPDWVEIELILPETGNDVSFCLFAQSVYGVEDMGQNEKRTRAWLADVETRMGQGS</sequence>
<protein>
    <recommendedName>
        <fullName evidence="3">DUF1499 domain-containing protein</fullName>
    </recommendedName>
</protein>
<evidence type="ECO:0000313" key="1">
    <source>
        <dbReference type="EMBL" id="RCK23313.1"/>
    </source>
</evidence>
<evidence type="ECO:0008006" key="3">
    <source>
        <dbReference type="Google" id="ProtNLM"/>
    </source>
</evidence>
<comment type="caution">
    <text evidence="1">The sequence shown here is derived from an EMBL/GenBank/DDBJ whole genome shotgun (WGS) entry which is preliminary data.</text>
</comment>
<organism evidence="1 2">
    <name type="scientific">Thalassospira profundimaris</name>
    <dbReference type="NCBI Taxonomy" id="502049"/>
    <lineage>
        <taxon>Bacteria</taxon>
        <taxon>Pseudomonadati</taxon>
        <taxon>Pseudomonadota</taxon>
        <taxon>Alphaproteobacteria</taxon>
        <taxon>Rhodospirillales</taxon>
        <taxon>Thalassospiraceae</taxon>
        <taxon>Thalassospira</taxon>
    </lineage>
</organism>
<evidence type="ECO:0000313" key="2">
    <source>
        <dbReference type="Proteomes" id="UP000253061"/>
    </source>
</evidence>
<accession>A0A367VDS2</accession>
<proteinExistence type="predicted"/>
<dbReference type="Proteomes" id="UP000253061">
    <property type="component" value="Unassembled WGS sequence"/>
</dbReference>
<reference evidence="1 2" key="1">
    <citation type="submission" date="2014-07" db="EMBL/GenBank/DDBJ databases">
        <title>Draft genome sequence of Thalassospira profundimaris R8-17.</title>
        <authorList>
            <person name="Lai Q."/>
            <person name="Shao Z."/>
        </authorList>
    </citation>
    <scope>NUCLEOTIDE SEQUENCE [LARGE SCALE GENOMIC DNA]</scope>
    <source>
        <strain evidence="1 2">R8-17</strain>
    </source>
</reference>
<dbReference type="EMBL" id="JPWB01000003">
    <property type="protein sequence ID" value="RCK23313.1"/>
    <property type="molecule type" value="Genomic_DNA"/>
</dbReference>
<dbReference type="Pfam" id="PF07386">
    <property type="entry name" value="DUF1499"/>
    <property type="match status" value="1"/>
</dbReference>
<dbReference type="InterPro" id="IPR010865">
    <property type="entry name" value="DUF1499"/>
</dbReference>
<name>A0A367VDS2_9PROT</name>
<gene>
    <name evidence="1" type="ORF">TH6_09880</name>
</gene>
<dbReference type="AlphaFoldDB" id="A0A367VDS2"/>
<dbReference type="RefSeq" id="WP_062953746.1">
    <property type="nucleotide sequence ID" value="NZ_JPWB01000003.1"/>
</dbReference>